<dbReference type="Proteomes" id="UP000183071">
    <property type="component" value="Unassembled WGS sequence"/>
</dbReference>
<gene>
    <name evidence="1" type="ORF">SAMN05444353_0521</name>
</gene>
<evidence type="ECO:0008006" key="3">
    <source>
        <dbReference type="Google" id="ProtNLM"/>
    </source>
</evidence>
<reference evidence="1 2" key="1">
    <citation type="submission" date="2016-10" db="EMBL/GenBank/DDBJ databases">
        <authorList>
            <person name="Varghese N."/>
            <person name="Submissions S."/>
        </authorList>
    </citation>
    <scope>NUCLEOTIDE SEQUENCE [LARGE SCALE GENOMIC DNA]</scope>
    <source>
        <strain evidence="1 2">DSW-5</strain>
    </source>
</reference>
<keyword evidence="2" id="KW-1185">Reference proteome</keyword>
<accession>A0A1H5FPX9</accession>
<name>A0A1H5FPX9_9FLAO</name>
<protein>
    <recommendedName>
        <fullName evidence="3">Sporulation protein YqfC</fullName>
    </recommendedName>
</protein>
<dbReference type="EMBL" id="FNUE01000001">
    <property type="protein sequence ID" value="SEE05447.1"/>
    <property type="molecule type" value="Genomic_DNA"/>
</dbReference>
<sequence length="93" mass="10953">MVSYKVISVKMEINNILEELKHFSTHSIYIVRGRNEIVKIFIPFRIKVIRDIGVLKKDEVVWVQEIKVTANLETVFIVGESAYYHYHFGQVIE</sequence>
<evidence type="ECO:0000313" key="2">
    <source>
        <dbReference type="Proteomes" id="UP000183071"/>
    </source>
</evidence>
<proteinExistence type="predicted"/>
<evidence type="ECO:0000313" key="1">
    <source>
        <dbReference type="EMBL" id="SEE05447.1"/>
    </source>
</evidence>
<organism evidence="1 2">
    <name type="scientific">Polaribacter dokdonensis DSW-5</name>
    <dbReference type="NCBI Taxonomy" id="1300348"/>
    <lineage>
        <taxon>Bacteria</taxon>
        <taxon>Pseudomonadati</taxon>
        <taxon>Bacteroidota</taxon>
        <taxon>Flavobacteriia</taxon>
        <taxon>Flavobacteriales</taxon>
        <taxon>Flavobacteriaceae</taxon>
    </lineage>
</organism>
<comment type="caution">
    <text evidence="1">The sequence shown here is derived from an EMBL/GenBank/DDBJ whole genome shotgun (WGS) entry which is preliminary data.</text>
</comment>